<feature type="active site" description="Proton donor" evidence="1">
    <location>
        <position position="52"/>
    </location>
</feature>
<dbReference type="PROSITE" id="PS00063">
    <property type="entry name" value="ALDOKETO_REDUCTASE_3"/>
    <property type="match status" value="1"/>
</dbReference>
<dbReference type="Gene3D" id="3.20.20.100">
    <property type="entry name" value="NADP-dependent oxidoreductase domain"/>
    <property type="match status" value="1"/>
</dbReference>
<dbReference type="InterPro" id="IPR023210">
    <property type="entry name" value="NADP_OxRdtase_dom"/>
</dbReference>
<dbReference type="PRINTS" id="PR00069">
    <property type="entry name" value="ALDKETRDTASE"/>
</dbReference>
<proteinExistence type="predicted"/>
<sequence length="323" mass="37078">MAKVPSVKLSNGIDFPLLGLGTWQSSDKDELFTALREAIKCGYRYIDTAYLYGNEALIGEFLQEIFKEGKLKREDIFITTKLPFYSHEPSRAEAAIKHQLECLQTDYIDLYLMHNACGVQPAEDGKSIRKDEKGQNVPDLTPYIDTWRVFERFYKAGKFRAIGISNFNPQQVQDLYDQAEIKPHNLQIELHIYNRRTPLVELCRKLDISITSYATLGSPGRKAGFGPGDWPDADCLGHPLVQELAKKYNKTPAQILLRHMIQLNVSVIPKSINPARICQNFDVLDFKISDDDMKRFDTEVKETIRLFSFSFAKNHPRYPCFET</sequence>
<organism evidence="5 6">
    <name type="scientific">Ditylenchus destructor</name>
    <dbReference type="NCBI Taxonomy" id="166010"/>
    <lineage>
        <taxon>Eukaryota</taxon>
        <taxon>Metazoa</taxon>
        <taxon>Ecdysozoa</taxon>
        <taxon>Nematoda</taxon>
        <taxon>Chromadorea</taxon>
        <taxon>Rhabditida</taxon>
        <taxon>Tylenchina</taxon>
        <taxon>Tylenchomorpha</taxon>
        <taxon>Sphaerularioidea</taxon>
        <taxon>Anguinidae</taxon>
        <taxon>Anguininae</taxon>
        <taxon>Ditylenchus</taxon>
    </lineage>
</organism>
<dbReference type="AlphaFoldDB" id="A0AAD4RAD9"/>
<dbReference type="InterPro" id="IPR020471">
    <property type="entry name" value="AKR"/>
</dbReference>
<feature type="domain" description="NADP-dependent oxidoreductase" evidence="4">
    <location>
        <begin position="18"/>
        <end position="297"/>
    </location>
</feature>
<reference evidence="5" key="1">
    <citation type="submission" date="2022-01" db="EMBL/GenBank/DDBJ databases">
        <title>Genome Sequence Resource for Two Populations of Ditylenchus destructor, the Migratory Endoparasitic Phytonematode.</title>
        <authorList>
            <person name="Zhang H."/>
            <person name="Lin R."/>
            <person name="Xie B."/>
        </authorList>
    </citation>
    <scope>NUCLEOTIDE SEQUENCE</scope>
    <source>
        <strain evidence="5">BazhouSP</strain>
    </source>
</reference>
<comment type="caution">
    <text evidence="5">The sequence shown here is derived from an EMBL/GenBank/DDBJ whole genome shotgun (WGS) entry which is preliminary data.</text>
</comment>
<dbReference type="InterPro" id="IPR018170">
    <property type="entry name" value="Aldo/ket_reductase_CS"/>
</dbReference>
<protein>
    <submittedName>
        <fullName evidence="5">Aldo/keto reductase family domain-containing protein</fullName>
    </submittedName>
</protein>
<name>A0AAD4RAD9_9BILA</name>
<evidence type="ECO:0000256" key="3">
    <source>
        <dbReference type="PIRSR" id="PIRSR000097-3"/>
    </source>
</evidence>
<accession>A0AAD4RAD9</accession>
<dbReference type="Proteomes" id="UP001201812">
    <property type="component" value="Unassembled WGS sequence"/>
</dbReference>
<evidence type="ECO:0000313" key="6">
    <source>
        <dbReference type="Proteomes" id="UP001201812"/>
    </source>
</evidence>
<evidence type="ECO:0000313" key="5">
    <source>
        <dbReference type="EMBL" id="KAI1728298.1"/>
    </source>
</evidence>
<dbReference type="FunFam" id="3.20.20.100:FF:000029">
    <property type="entry name" value="Aldo-keto reductase"/>
    <property type="match status" value="1"/>
</dbReference>
<dbReference type="GO" id="GO:0016491">
    <property type="term" value="F:oxidoreductase activity"/>
    <property type="evidence" value="ECO:0007669"/>
    <property type="project" value="InterPro"/>
</dbReference>
<dbReference type="PROSITE" id="PS00062">
    <property type="entry name" value="ALDOKETO_REDUCTASE_2"/>
    <property type="match status" value="1"/>
</dbReference>
<gene>
    <name evidence="5" type="ORF">DdX_00466</name>
</gene>
<feature type="binding site" evidence="2">
    <location>
        <position position="114"/>
    </location>
    <ligand>
        <name>substrate</name>
    </ligand>
</feature>
<dbReference type="Pfam" id="PF00248">
    <property type="entry name" value="Aldo_ket_red"/>
    <property type="match status" value="1"/>
</dbReference>
<keyword evidence="6" id="KW-1185">Reference proteome</keyword>
<evidence type="ECO:0000256" key="2">
    <source>
        <dbReference type="PIRSR" id="PIRSR000097-2"/>
    </source>
</evidence>
<dbReference type="InterPro" id="IPR036812">
    <property type="entry name" value="NAD(P)_OxRdtase_dom_sf"/>
</dbReference>
<feature type="site" description="Lowers pKa of active site Tyr" evidence="3">
    <location>
        <position position="81"/>
    </location>
</feature>
<dbReference type="PIRSF" id="PIRSF000097">
    <property type="entry name" value="AKR"/>
    <property type="match status" value="1"/>
</dbReference>
<dbReference type="SUPFAM" id="SSF51430">
    <property type="entry name" value="NAD(P)-linked oxidoreductase"/>
    <property type="match status" value="1"/>
</dbReference>
<evidence type="ECO:0000259" key="4">
    <source>
        <dbReference type="Pfam" id="PF00248"/>
    </source>
</evidence>
<evidence type="ECO:0000256" key="1">
    <source>
        <dbReference type="PIRSR" id="PIRSR000097-1"/>
    </source>
</evidence>
<dbReference type="EMBL" id="JAKKPZ010000001">
    <property type="protein sequence ID" value="KAI1728298.1"/>
    <property type="molecule type" value="Genomic_DNA"/>
</dbReference>
<dbReference type="PANTHER" id="PTHR11732">
    <property type="entry name" value="ALDO/KETO REDUCTASE"/>
    <property type="match status" value="1"/>
</dbReference>